<dbReference type="AlphaFoldDB" id="A0AA39UGU8"/>
<keyword evidence="3" id="KW-1185">Reference proteome</keyword>
<evidence type="ECO:0000259" key="1">
    <source>
        <dbReference type="PROSITE" id="PS50097"/>
    </source>
</evidence>
<gene>
    <name evidence="2" type="ORF">EDD18DRAFT_793637</name>
</gene>
<protein>
    <recommendedName>
        <fullName evidence="1">BTB domain-containing protein</fullName>
    </recommendedName>
</protein>
<feature type="domain" description="BTB" evidence="1">
    <location>
        <begin position="37"/>
        <end position="102"/>
    </location>
</feature>
<dbReference type="Pfam" id="PF00651">
    <property type="entry name" value="BTB"/>
    <property type="match status" value="1"/>
</dbReference>
<dbReference type="InterPro" id="IPR011333">
    <property type="entry name" value="SKP1/BTB/POZ_sf"/>
</dbReference>
<dbReference type="Proteomes" id="UP001175228">
    <property type="component" value="Unassembled WGS sequence"/>
</dbReference>
<dbReference type="PROSITE" id="PS50097">
    <property type="entry name" value="BTB"/>
    <property type="match status" value="1"/>
</dbReference>
<dbReference type="SMART" id="SM00225">
    <property type="entry name" value="BTB"/>
    <property type="match status" value="1"/>
</dbReference>
<name>A0AA39UGU8_9AGAR</name>
<dbReference type="InterPro" id="IPR000210">
    <property type="entry name" value="BTB/POZ_dom"/>
</dbReference>
<proteinExistence type="predicted"/>
<dbReference type="EMBL" id="JAUEPU010000070">
    <property type="protein sequence ID" value="KAK0481964.1"/>
    <property type="molecule type" value="Genomic_DNA"/>
</dbReference>
<dbReference type="SUPFAM" id="SSF54695">
    <property type="entry name" value="POZ domain"/>
    <property type="match status" value="1"/>
</dbReference>
<sequence>MLESFANVRPWHTNALKSPSLFSRCPSRPFAARTNWEDITVQVEDTLFRFSKHHLMGRSEVFRSMLAMPPGSNEPEGSSDDRPIKLLGIRKVDFERLLQVLYPINAQKQPHLSTDAWLSVLSLSDLWRLADTRNLAISHLTTLLLKVDPVDRIILGRKYSVAQWFSSGYVDLVHRVVSVEEAGKIGLETALGIRRTRHVFEFLRGFDKLEH</sequence>
<evidence type="ECO:0000313" key="2">
    <source>
        <dbReference type="EMBL" id="KAK0481964.1"/>
    </source>
</evidence>
<comment type="caution">
    <text evidence="2">The sequence shown here is derived from an EMBL/GenBank/DDBJ whole genome shotgun (WGS) entry which is preliminary data.</text>
</comment>
<organism evidence="2 3">
    <name type="scientific">Armillaria luteobubalina</name>
    <dbReference type="NCBI Taxonomy" id="153913"/>
    <lineage>
        <taxon>Eukaryota</taxon>
        <taxon>Fungi</taxon>
        <taxon>Dikarya</taxon>
        <taxon>Basidiomycota</taxon>
        <taxon>Agaricomycotina</taxon>
        <taxon>Agaricomycetes</taxon>
        <taxon>Agaricomycetidae</taxon>
        <taxon>Agaricales</taxon>
        <taxon>Marasmiineae</taxon>
        <taxon>Physalacriaceae</taxon>
        <taxon>Armillaria</taxon>
    </lineage>
</organism>
<evidence type="ECO:0000313" key="3">
    <source>
        <dbReference type="Proteomes" id="UP001175228"/>
    </source>
</evidence>
<dbReference type="Gene3D" id="3.30.710.10">
    <property type="entry name" value="Potassium Channel Kv1.1, Chain A"/>
    <property type="match status" value="1"/>
</dbReference>
<reference evidence="2" key="1">
    <citation type="submission" date="2023-06" db="EMBL/GenBank/DDBJ databases">
        <authorList>
            <consortium name="Lawrence Berkeley National Laboratory"/>
            <person name="Ahrendt S."/>
            <person name="Sahu N."/>
            <person name="Indic B."/>
            <person name="Wong-Bajracharya J."/>
            <person name="Merenyi Z."/>
            <person name="Ke H.-M."/>
            <person name="Monk M."/>
            <person name="Kocsube S."/>
            <person name="Drula E."/>
            <person name="Lipzen A."/>
            <person name="Balint B."/>
            <person name="Henrissat B."/>
            <person name="Andreopoulos B."/>
            <person name="Martin F.M."/>
            <person name="Harder C.B."/>
            <person name="Rigling D."/>
            <person name="Ford K.L."/>
            <person name="Foster G.D."/>
            <person name="Pangilinan J."/>
            <person name="Papanicolaou A."/>
            <person name="Barry K."/>
            <person name="LaButti K."/>
            <person name="Viragh M."/>
            <person name="Koriabine M."/>
            <person name="Yan M."/>
            <person name="Riley R."/>
            <person name="Champramary S."/>
            <person name="Plett K.L."/>
            <person name="Tsai I.J."/>
            <person name="Slot J."/>
            <person name="Sipos G."/>
            <person name="Plett J."/>
            <person name="Nagy L.G."/>
            <person name="Grigoriev I.V."/>
        </authorList>
    </citation>
    <scope>NUCLEOTIDE SEQUENCE</scope>
    <source>
        <strain evidence="2">HWK02</strain>
    </source>
</reference>
<accession>A0AA39UGU8</accession>